<dbReference type="RefSeq" id="WP_146291678.1">
    <property type="nucleotide sequence ID" value="NZ_CP042304.1"/>
</dbReference>
<reference evidence="1 2" key="1">
    <citation type="submission" date="2019-07" db="EMBL/GenBank/DDBJ databases">
        <title>Full genome sequence of Devosia sp. Gsoil 520.</title>
        <authorList>
            <person name="Im W.-T."/>
        </authorList>
    </citation>
    <scope>NUCLEOTIDE SEQUENCE [LARGE SCALE GENOMIC DNA]</scope>
    <source>
        <strain evidence="1 2">Gsoil 520</strain>
    </source>
</reference>
<name>A0A5B8LYV8_9HYPH</name>
<evidence type="ECO:0008006" key="3">
    <source>
        <dbReference type="Google" id="ProtNLM"/>
    </source>
</evidence>
<dbReference type="AlphaFoldDB" id="A0A5B8LYV8"/>
<keyword evidence="2" id="KW-1185">Reference proteome</keyword>
<sequence length="647" mass="73609">MTHLLKPDMAAVLERTHLSGSFDSFLLPVYEAGSNSIHSLIEHLGADHVATQGKLTFAFSKGSTPEQFSVAITDNAAGLNDTNFRAFRTPFTGNKLRRGGKGFGRFIAFKVFESIQYKSRYNEDGQDLTRAFVFDVSKDEEITELVLEPEFPYINGCAVTYESVRPTYHRQWEAVSEEKLLDHLTSNFLTYLVDGRMPETVVEVEGKHHNLRDHFAKTFKHEQTHLLAVEIEGVSHDLRCDVSRVERGKPFSKHTLLFFADNRLLGAGRAIENKIGRSAFQRPDGTEYVVIATLSGTFLDTHANQARTALEVDEDQIATIVDIACEAILQTESAQHELIKDDQRDTVVDLLQRHPLLRYGLSGSTVADYVKSKPNSWRQENFVSDLAVQRLREERRWTAYVQNTIADKDLFDQRKSQLLQRVSDTYRDALAEYIVHRKAVIEIADRLRGADDNGTMTREDAFHQLIFPRHQDSVSAKQFQHNLWMLDERLAFVSYISSDRTLHGGRRQLGDKVTDIAFYDECYVTGGQGNTSVVIVEFKRPGRDDYSFGKEGSDPIRRKSFLTTSGKTIDIPTATPITAIIVADLEPSLRSLAKRYDFDETWDKRGLYKYHEEFDVFVEVFGFDKLVSDAEKRNAAFFEILLNDLGN</sequence>
<gene>
    <name evidence="1" type="ORF">FPZ08_18435</name>
</gene>
<proteinExistence type="predicted"/>
<dbReference type="Proteomes" id="UP000315364">
    <property type="component" value="Chromosome"/>
</dbReference>
<dbReference type="InterPro" id="IPR036890">
    <property type="entry name" value="HATPase_C_sf"/>
</dbReference>
<protein>
    <recommendedName>
        <fullName evidence="3">ATP-binding protein</fullName>
    </recommendedName>
</protein>
<accession>A0A5B8LYV8</accession>
<dbReference type="EMBL" id="CP042304">
    <property type="protein sequence ID" value="QDZ12550.1"/>
    <property type="molecule type" value="Genomic_DNA"/>
</dbReference>
<dbReference type="KEGG" id="dea:FPZ08_18435"/>
<dbReference type="SUPFAM" id="SSF55874">
    <property type="entry name" value="ATPase domain of HSP90 chaperone/DNA topoisomerase II/histidine kinase"/>
    <property type="match status" value="1"/>
</dbReference>
<dbReference type="OrthoDB" id="2041081at2"/>
<organism evidence="1 2">
    <name type="scientific">Devosia ginsengisoli</name>
    <dbReference type="NCBI Taxonomy" id="400770"/>
    <lineage>
        <taxon>Bacteria</taxon>
        <taxon>Pseudomonadati</taxon>
        <taxon>Pseudomonadota</taxon>
        <taxon>Alphaproteobacteria</taxon>
        <taxon>Hyphomicrobiales</taxon>
        <taxon>Devosiaceae</taxon>
        <taxon>Devosia</taxon>
    </lineage>
</organism>
<evidence type="ECO:0000313" key="2">
    <source>
        <dbReference type="Proteomes" id="UP000315364"/>
    </source>
</evidence>
<evidence type="ECO:0000313" key="1">
    <source>
        <dbReference type="EMBL" id="QDZ12550.1"/>
    </source>
</evidence>